<sequence>MDPSTHQNKEKESAVTEQPCSDRVAQNWRRVSFAQGVGLGGRENDAFFSTVMMSIADLDAIRRTARILKRLGCAEHRGPEFAIMAARILTIDALLTELAKRTSHPCFSPSLPINGGRPVSGLASSLYGVRAAAPGAACGLLFREGFAPAAGSGSHPQERPQATQDLGPSRRRCAILLDKDGIFYVPFYMWV</sequence>
<name>A0A427AQ34_ENSVE</name>
<gene>
    <name evidence="2" type="ORF">B296_00007767</name>
</gene>
<dbReference type="EMBL" id="AMZH03001705">
    <property type="protein sequence ID" value="RRT78326.1"/>
    <property type="molecule type" value="Genomic_DNA"/>
</dbReference>
<protein>
    <submittedName>
        <fullName evidence="2">Uncharacterized protein</fullName>
    </submittedName>
</protein>
<comment type="caution">
    <text evidence="2">The sequence shown here is derived from an EMBL/GenBank/DDBJ whole genome shotgun (WGS) entry which is preliminary data.</text>
</comment>
<reference evidence="2 3" key="1">
    <citation type="journal article" date="2014" name="Agronomy (Basel)">
        <title>A Draft Genome Sequence for Ensete ventricosum, the Drought-Tolerant Tree Against Hunger.</title>
        <authorList>
            <person name="Harrison J."/>
            <person name="Moore K.A."/>
            <person name="Paszkiewicz K."/>
            <person name="Jones T."/>
            <person name="Grant M."/>
            <person name="Ambacheew D."/>
            <person name="Muzemil S."/>
            <person name="Studholme D.J."/>
        </authorList>
    </citation>
    <scope>NUCLEOTIDE SEQUENCE [LARGE SCALE GENOMIC DNA]</scope>
</reference>
<feature type="region of interest" description="Disordered" evidence="1">
    <location>
        <begin position="1"/>
        <end position="21"/>
    </location>
</feature>
<accession>A0A427AQ34</accession>
<evidence type="ECO:0000256" key="1">
    <source>
        <dbReference type="SAM" id="MobiDB-lite"/>
    </source>
</evidence>
<dbReference type="Proteomes" id="UP000287651">
    <property type="component" value="Unassembled WGS sequence"/>
</dbReference>
<dbReference type="AlphaFoldDB" id="A0A427AQ34"/>
<organism evidence="2 3">
    <name type="scientific">Ensete ventricosum</name>
    <name type="common">Abyssinian banana</name>
    <name type="synonym">Musa ensete</name>
    <dbReference type="NCBI Taxonomy" id="4639"/>
    <lineage>
        <taxon>Eukaryota</taxon>
        <taxon>Viridiplantae</taxon>
        <taxon>Streptophyta</taxon>
        <taxon>Embryophyta</taxon>
        <taxon>Tracheophyta</taxon>
        <taxon>Spermatophyta</taxon>
        <taxon>Magnoliopsida</taxon>
        <taxon>Liliopsida</taxon>
        <taxon>Zingiberales</taxon>
        <taxon>Musaceae</taxon>
        <taxon>Ensete</taxon>
    </lineage>
</organism>
<proteinExistence type="predicted"/>
<evidence type="ECO:0000313" key="2">
    <source>
        <dbReference type="EMBL" id="RRT78326.1"/>
    </source>
</evidence>
<evidence type="ECO:0000313" key="3">
    <source>
        <dbReference type="Proteomes" id="UP000287651"/>
    </source>
</evidence>